<sequence length="516" mass="55672">MAFNWHSLPGVPLCAIFFAIWKYGTQTMTDNAKLNLLSFTGKMKILHLSWIAFFLTFFVWFNHAPLLGAIADSLGLGKDEIKTLLILNVALTIPARVLIGMLTDKYGPRLVYALLLAGCSLPCFMFALADDFTQAAIARFLIGFIGAGFVIGIRMVSEWFPAHELGTAEGIYGGWGNFGSAAGAMLLPTLALLLGGDEGWRCAIGVTGTLCLIFSVIWYLNVSDTPKGSTYFKPKRIGGLEVTSKGDFVFLLIMKVPLYAALALLCWKLSPAGVSLLGDTASTLIYIGLVGFFLYDCYGAWRVNRDIFVKPVPEMHRYKFKQVAVLNMLYFATFGSELAVISMLPLFFAEVFELEPVYAGLLASGYAFMNLMSRPAGGLISDRCGRKSTLLVLTAGLALGYALMSVIDASWPLALAVIAAMACSFFVQAGEGAVFAVVPLIKRRLTGQVAGMTGAYGNVGAVFYLTVLSLVSYQTFFLVIAGTAVLGFVTLLLLEEPKGHMAEVNADGSVELISVS</sequence>
<evidence type="ECO:0000256" key="1">
    <source>
        <dbReference type="ARBA" id="ARBA00004141"/>
    </source>
</evidence>
<evidence type="ECO:0000256" key="4">
    <source>
        <dbReference type="ARBA" id="ARBA00022692"/>
    </source>
</evidence>
<dbReference type="InterPro" id="IPR036259">
    <property type="entry name" value="MFS_trans_sf"/>
</dbReference>
<reference evidence="10 11" key="1">
    <citation type="journal article" date="2014" name="Int. J. Syst. Evol. Microbiol.">
        <title>Complete genome sequence of Corynebacterium casei LMG S-19264T (=DSM 44701T), isolated from a smear-ripened cheese.</title>
        <authorList>
            <consortium name="US DOE Joint Genome Institute (JGI-PGF)"/>
            <person name="Walter F."/>
            <person name="Albersmeier A."/>
            <person name="Kalinowski J."/>
            <person name="Ruckert C."/>
        </authorList>
    </citation>
    <scope>NUCLEOTIDE SEQUENCE [LARGE SCALE GENOMIC DNA]</scope>
    <source>
        <strain evidence="10 11">CGMCC 1.7286</strain>
    </source>
</reference>
<keyword evidence="4 8" id="KW-0812">Transmembrane</keyword>
<dbReference type="AlphaFoldDB" id="A0A918DXW1"/>
<evidence type="ECO:0000256" key="7">
    <source>
        <dbReference type="ARBA" id="ARBA00023136"/>
    </source>
</evidence>
<proteinExistence type="inferred from homology"/>
<evidence type="ECO:0000313" key="11">
    <source>
        <dbReference type="Proteomes" id="UP000599578"/>
    </source>
</evidence>
<dbReference type="NCBIfam" id="TIGR00886">
    <property type="entry name" value="2A0108"/>
    <property type="match status" value="1"/>
</dbReference>
<comment type="similarity">
    <text evidence="2 8">Belongs to the major facilitator superfamily. Nitrate/nitrite porter (TC 2.A.1.8) family.</text>
</comment>
<dbReference type="InterPro" id="IPR044772">
    <property type="entry name" value="NO3_transporter"/>
</dbReference>
<feature type="transmembrane region" description="Helical" evidence="8">
    <location>
        <begin position="324"/>
        <end position="345"/>
    </location>
</feature>
<feature type="transmembrane region" description="Helical" evidence="8">
    <location>
        <begin position="110"/>
        <end position="129"/>
    </location>
</feature>
<feature type="transmembrane region" description="Helical" evidence="8">
    <location>
        <begin position="174"/>
        <end position="194"/>
    </location>
</feature>
<keyword evidence="8" id="KW-1003">Cell membrane</keyword>
<gene>
    <name evidence="10" type="primary">crnA</name>
    <name evidence="10" type="ORF">GCM10011348_40940</name>
</gene>
<dbReference type="SUPFAM" id="SSF103473">
    <property type="entry name" value="MFS general substrate transporter"/>
    <property type="match status" value="1"/>
</dbReference>
<keyword evidence="3 8" id="KW-0813">Transport</keyword>
<comment type="caution">
    <text evidence="8">Lacks conserved residue(s) required for the propagation of feature annotation.</text>
</comment>
<dbReference type="InterPro" id="IPR004737">
    <property type="entry name" value="NO3_transporter_NarK/NarU-like"/>
</dbReference>
<evidence type="ECO:0000313" key="10">
    <source>
        <dbReference type="EMBL" id="GGO87531.1"/>
    </source>
</evidence>
<dbReference type="Proteomes" id="UP000599578">
    <property type="component" value="Unassembled WGS sequence"/>
</dbReference>
<comment type="subcellular location">
    <subcellularLocation>
        <location evidence="8">Cell membrane</location>
        <topology evidence="8">Multi-pass membrane protein</topology>
    </subcellularLocation>
    <subcellularLocation>
        <location evidence="1">Membrane</location>
        <topology evidence="1">Multi-pass membrane protein</topology>
    </subcellularLocation>
</comment>
<dbReference type="PANTHER" id="PTHR23515">
    <property type="entry name" value="HIGH-AFFINITY NITRATE TRANSPORTER 2.3"/>
    <property type="match status" value="1"/>
</dbReference>
<evidence type="ECO:0000259" key="9">
    <source>
        <dbReference type="PROSITE" id="PS50850"/>
    </source>
</evidence>
<evidence type="ECO:0000256" key="2">
    <source>
        <dbReference type="ARBA" id="ARBA00008432"/>
    </source>
</evidence>
<evidence type="ECO:0000256" key="5">
    <source>
        <dbReference type="ARBA" id="ARBA00022989"/>
    </source>
</evidence>
<dbReference type="GO" id="GO:0015113">
    <property type="term" value="F:nitrite transmembrane transporter activity"/>
    <property type="evidence" value="ECO:0007669"/>
    <property type="project" value="InterPro"/>
</dbReference>
<keyword evidence="5 8" id="KW-1133">Transmembrane helix</keyword>
<feature type="transmembrane region" description="Helical" evidence="8">
    <location>
        <begin position="6"/>
        <end position="24"/>
    </location>
</feature>
<dbReference type="GO" id="GO:0015112">
    <property type="term" value="F:nitrate transmembrane transporter activity"/>
    <property type="evidence" value="ECO:0007669"/>
    <property type="project" value="UniProtKB-UniRule"/>
</dbReference>
<dbReference type="Pfam" id="PF07690">
    <property type="entry name" value="MFS_1"/>
    <property type="match status" value="2"/>
</dbReference>
<protein>
    <recommendedName>
        <fullName evidence="8">Nitrate/nitrite transporter</fullName>
    </recommendedName>
</protein>
<dbReference type="GO" id="GO:0005886">
    <property type="term" value="C:plasma membrane"/>
    <property type="evidence" value="ECO:0007669"/>
    <property type="project" value="UniProtKB-SubCell"/>
</dbReference>
<organism evidence="10 11">
    <name type="scientific">Marinobacterium nitratireducens</name>
    <dbReference type="NCBI Taxonomy" id="518897"/>
    <lineage>
        <taxon>Bacteria</taxon>
        <taxon>Pseudomonadati</taxon>
        <taxon>Pseudomonadota</taxon>
        <taxon>Gammaproteobacteria</taxon>
        <taxon>Oceanospirillales</taxon>
        <taxon>Oceanospirillaceae</taxon>
        <taxon>Marinobacterium</taxon>
    </lineage>
</organism>
<keyword evidence="7 8" id="KW-0472">Membrane</keyword>
<feature type="transmembrane region" description="Helical" evidence="8">
    <location>
        <begin position="45"/>
        <end position="63"/>
    </location>
</feature>
<keyword evidence="6 8" id="KW-0534">Nitrate assimilation</keyword>
<feature type="transmembrane region" description="Helical" evidence="8">
    <location>
        <begin position="449"/>
        <end position="470"/>
    </location>
</feature>
<dbReference type="PROSITE" id="PS50850">
    <property type="entry name" value="MFS"/>
    <property type="match status" value="1"/>
</dbReference>
<feature type="transmembrane region" description="Helical" evidence="8">
    <location>
        <begin position="135"/>
        <end position="153"/>
    </location>
</feature>
<feature type="transmembrane region" description="Helical" evidence="8">
    <location>
        <begin position="413"/>
        <end position="437"/>
    </location>
</feature>
<dbReference type="GO" id="GO:0042128">
    <property type="term" value="P:nitrate assimilation"/>
    <property type="evidence" value="ECO:0007669"/>
    <property type="project" value="UniProtKB-UniRule"/>
</dbReference>
<comment type="caution">
    <text evidence="10">The sequence shown here is derived from an EMBL/GenBank/DDBJ whole genome shotgun (WGS) entry which is preliminary data.</text>
</comment>
<dbReference type="InterPro" id="IPR011701">
    <property type="entry name" value="MFS"/>
</dbReference>
<dbReference type="Gene3D" id="1.20.1250.20">
    <property type="entry name" value="MFS general substrate transporter like domains"/>
    <property type="match status" value="2"/>
</dbReference>
<feature type="transmembrane region" description="Helical" evidence="8">
    <location>
        <begin position="476"/>
        <end position="494"/>
    </location>
</feature>
<evidence type="ECO:0000256" key="6">
    <source>
        <dbReference type="ARBA" id="ARBA00023063"/>
    </source>
</evidence>
<name>A0A918DXW1_9GAMM</name>
<accession>A0A918DXW1</accession>
<feature type="transmembrane region" description="Helical" evidence="8">
    <location>
        <begin position="284"/>
        <end position="303"/>
    </location>
</feature>
<evidence type="ECO:0000256" key="3">
    <source>
        <dbReference type="ARBA" id="ARBA00022448"/>
    </source>
</evidence>
<evidence type="ECO:0000256" key="8">
    <source>
        <dbReference type="RuleBase" id="RU366033"/>
    </source>
</evidence>
<feature type="transmembrane region" description="Helical" evidence="8">
    <location>
        <begin position="357"/>
        <end position="377"/>
    </location>
</feature>
<feature type="transmembrane region" description="Helical" evidence="8">
    <location>
        <begin position="200"/>
        <end position="221"/>
    </location>
</feature>
<dbReference type="EMBL" id="BMLT01000013">
    <property type="protein sequence ID" value="GGO87531.1"/>
    <property type="molecule type" value="Genomic_DNA"/>
</dbReference>
<keyword evidence="11" id="KW-1185">Reference proteome</keyword>
<feature type="domain" description="Major facilitator superfamily (MFS) profile" evidence="9">
    <location>
        <begin position="45"/>
        <end position="499"/>
    </location>
</feature>
<dbReference type="InterPro" id="IPR020846">
    <property type="entry name" value="MFS_dom"/>
</dbReference>
<feature type="transmembrane region" description="Helical" evidence="8">
    <location>
        <begin position="389"/>
        <end position="407"/>
    </location>
</feature>